<dbReference type="PANTHER" id="PTHR31302">
    <property type="entry name" value="TRANSMEMBRANE PROTEIN WITH METALLOPHOSPHOESTERASE DOMAIN-RELATED"/>
    <property type="match status" value="1"/>
</dbReference>
<dbReference type="HOGENOM" id="CLU_025443_5_3_0"/>
<evidence type="ECO:0000259" key="4">
    <source>
        <dbReference type="Pfam" id="PF00149"/>
    </source>
</evidence>
<feature type="domain" description="Calcineurin-like phosphoesterase" evidence="4">
    <location>
        <begin position="170"/>
        <end position="339"/>
    </location>
</feature>
<evidence type="ECO:0000313" key="8">
    <source>
        <dbReference type="Proteomes" id="UP000183868"/>
    </source>
</evidence>
<dbReference type="AlphaFoldDB" id="H1XRR5"/>
<evidence type="ECO:0000256" key="1">
    <source>
        <dbReference type="ARBA" id="ARBA00022723"/>
    </source>
</evidence>
<dbReference type="Proteomes" id="UP000004671">
    <property type="component" value="Chromosome"/>
</dbReference>
<keyword evidence="2" id="KW-0378">Hydrolase</keyword>
<feature type="transmembrane region" description="Helical" evidence="3">
    <location>
        <begin position="77"/>
        <end position="104"/>
    </location>
</feature>
<proteinExistence type="predicted"/>
<keyword evidence="3" id="KW-0812">Transmembrane</keyword>
<dbReference type="GO" id="GO:0046872">
    <property type="term" value="F:metal ion binding"/>
    <property type="evidence" value="ECO:0007669"/>
    <property type="project" value="UniProtKB-KW"/>
</dbReference>
<feature type="transmembrane region" description="Helical" evidence="3">
    <location>
        <begin position="125"/>
        <end position="145"/>
    </location>
</feature>
<dbReference type="SUPFAM" id="SSF56300">
    <property type="entry name" value="Metallo-dependent phosphatases"/>
    <property type="match status" value="1"/>
</dbReference>
<dbReference type="STRING" id="880073.Cabys_385"/>
<dbReference type="RefSeq" id="WP_006928369.1">
    <property type="nucleotide sequence ID" value="NZ_CM001402.1"/>
</dbReference>
<evidence type="ECO:0000313" key="6">
    <source>
        <dbReference type="EMBL" id="EHO41275.1"/>
    </source>
</evidence>
<dbReference type="EMBL" id="CM001402">
    <property type="protein sequence ID" value="EHO41275.1"/>
    <property type="molecule type" value="Genomic_DNA"/>
</dbReference>
<dbReference type="GO" id="GO:0008758">
    <property type="term" value="F:UDP-2,3-diacylglucosamine hydrolase activity"/>
    <property type="evidence" value="ECO:0007669"/>
    <property type="project" value="TreeGrafter"/>
</dbReference>
<dbReference type="Pfam" id="PF00149">
    <property type="entry name" value="Metallophos"/>
    <property type="match status" value="1"/>
</dbReference>
<dbReference type="InParanoid" id="H1XRR5"/>
<evidence type="ECO:0000256" key="2">
    <source>
        <dbReference type="ARBA" id="ARBA00022801"/>
    </source>
</evidence>
<dbReference type="FunCoup" id="H1XRR5">
    <property type="interactions" value="115"/>
</dbReference>
<keyword evidence="1" id="KW-0479">Metal-binding</keyword>
<dbReference type="EMBL" id="CP018099">
    <property type="protein sequence ID" value="APF17136.1"/>
    <property type="molecule type" value="Genomic_DNA"/>
</dbReference>
<dbReference type="InterPro" id="IPR029052">
    <property type="entry name" value="Metallo-depent_PP-like"/>
</dbReference>
<evidence type="ECO:0000313" key="5">
    <source>
        <dbReference type="EMBL" id="APF17136.1"/>
    </source>
</evidence>
<dbReference type="InterPro" id="IPR004843">
    <property type="entry name" value="Calcineurin-like_PHP"/>
</dbReference>
<organism evidence="6 7">
    <name type="scientific">Caldithrix abyssi DSM 13497</name>
    <dbReference type="NCBI Taxonomy" id="880073"/>
    <lineage>
        <taxon>Bacteria</taxon>
        <taxon>Pseudomonadati</taxon>
        <taxon>Calditrichota</taxon>
        <taxon>Calditrichia</taxon>
        <taxon>Calditrichales</taxon>
        <taxon>Calditrichaceae</taxon>
        <taxon>Caldithrix</taxon>
    </lineage>
</organism>
<dbReference type="GO" id="GO:0016020">
    <property type="term" value="C:membrane"/>
    <property type="evidence" value="ECO:0007669"/>
    <property type="project" value="GOC"/>
</dbReference>
<keyword evidence="7" id="KW-1185">Reference proteome</keyword>
<keyword evidence="3" id="KW-1133">Transmembrane helix</keyword>
<reference evidence="6 7" key="1">
    <citation type="submission" date="2011-09" db="EMBL/GenBank/DDBJ databases">
        <title>The permanent draft genome of Caldithrix abyssi DSM 13497.</title>
        <authorList>
            <consortium name="US DOE Joint Genome Institute (JGI-PGF)"/>
            <person name="Lucas S."/>
            <person name="Han J."/>
            <person name="Lapidus A."/>
            <person name="Bruce D."/>
            <person name="Goodwin L."/>
            <person name="Pitluck S."/>
            <person name="Peters L."/>
            <person name="Kyrpides N."/>
            <person name="Mavromatis K."/>
            <person name="Ivanova N."/>
            <person name="Mikhailova N."/>
            <person name="Chertkov O."/>
            <person name="Detter J.C."/>
            <person name="Tapia R."/>
            <person name="Han C."/>
            <person name="Land M."/>
            <person name="Hauser L."/>
            <person name="Markowitz V."/>
            <person name="Cheng J.-F."/>
            <person name="Hugenholtz P."/>
            <person name="Woyke T."/>
            <person name="Wu D."/>
            <person name="Spring S."/>
            <person name="Brambilla E."/>
            <person name="Klenk H.-P."/>
            <person name="Eisen J.A."/>
        </authorList>
    </citation>
    <scope>NUCLEOTIDE SEQUENCE [LARGE SCALE GENOMIC DNA]</scope>
    <source>
        <strain evidence="6 7">DSM 13497</strain>
    </source>
</reference>
<dbReference type="Proteomes" id="UP000183868">
    <property type="component" value="Chromosome"/>
</dbReference>
<keyword evidence="3" id="KW-0472">Membrane</keyword>
<dbReference type="Gene3D" id="3.60.21.10">
    <property type="match status" value="1"/>
</dbReference>
<reference evidence="5 8" key="2">
    <citation type="submission" date="2016-11" db="EMBL/GenBank/DDBJ databases">
        <title>Genomic analysis of Caldithrix abyssi and proposal of a novel bacterial phylum Caldithrichaeota.</title>
        <authorList>
            <person name="Kublanov I."/>
            <person name="Sigalova O."/>
            <person name="Gavrilov S."/>
            <person name="Lebedinsky A."/>
            <person name="Ivanova N."/>
            <person name="Daum C."/>
            <person name="Reddy T."/>
            <person name="Klenk H.P."/>
            <person name="Goker M."/>
            <person name="Reva O."/>
            <person name="Miroshnichenko M."/>
            <person name="Kyprides N."/>
            <person name="Woyke T."/>
            <person name="Gelfand M."/>
        </authorList>
    </citation>
    <scope>NUCLEOTIDE SEQUENCE [LARGE SCALE GENOMIC DNA]</scope>
    <source>
        <strain evidence="5 8">LF13</strain>
    </source>
</reference>
<dbReference type="PaxDb" id="880073-Calab_1657"/>
<gene>
    <name evidence="5" type="ORF">Cabys_385</name>
    <name evidence="6" type="ORF">Calab_1657</name>
</gene>
<name>H1XRR5_CALAY</name>
<accession>H1XRR5</accession>
<sequence length="403" mass="45341">MRGMLFFLIVIGIFVGITFLVRYMARKANRKIWQSSLIDRLAFFYPYGVLLAIGLILASSSAGRRHLMMEISTTLAFVLFVLSMALLLALPLTFIIYFVYRAVFAAQQKSKKQKQAFSVERRATLKWMTGAVPLLFLGASARGFAGAFNQVQTPQIELHFKNLPRALIDFKILHLSDLHLGYYFNLDDLEQLVATLSGQTFDLVVITGDCADDIKQLPEALQLIDQIPATHRKFFSLGNHEYFRGLPQILKIIDRSPVELLRNRSVTLNHRGTLLRLTGIDDPVFMGRDISDFLQKAIQAGTANASPLPFNILLSHRPQALDFAPPFGIDLVLAGHTHGGQLGFNRRSLFENWNIHKYLWGPYQNGATQLYTSAGVGHWFPFRLGCPPEAPIIILKNDPDVNI</sequence>
<dbReference type="OrthoDB" id="9780884at2"/>
<dbReference type="PANTHER" id="PTHR31302:SF31">
    <property type="entry name" value="PHOSPHODIESTERASE YAEI"/>
    <property type="match status" value="1"/>
</dbReference>
<evidence type="ECO:0000313" key="7">
    <source>
        <dbReference type="Proteomes" id="UP000004671"/>
    </source>
</evidence>
<feature type="transmembrane region" description="Helical" evidence="3">
    <location>
        <begin position="6"/>
        <end position="25"/>
    </location>
</feature>
<dbReference type="eggNOG" id="COG1408">
    <property type="taxonomic scope" value="Bacteria"/>
</dbReference>
<protein>
    <submittedName>
        <fullName evidence="6">Metallophosphoesterase</fullName>
    </submittedName>
</protein>
<dbReference type="InterPro" id="IPR051158">
    <property type="entry name" value="Metallophosphoesterase_sf"/>
</dbReference>
<dbReference type="GO" id="GO:0009245">
    <property type="term" value="P:lipid A biosynthetic process"/>
    <property type="evidence" value="ECO:0007669"/>
    <property type="project" value="TreeGrafter"/>
</dbReference>
<feature type="transmembrane region" description="Helical" evidence="3">
    <location>
        <begin position="37"/>
        <end position="57"/>
    </location>
</feature>
<dbReference type="KEGG" id="caby:Cabys_385"/>
<evidence type="ECO:0000256" key="3">
    <source>
        <dbReference type="SAM" id="Phobius"/>
    </source>
</evidence>